<dbReference type="PANTHER" id="PTHR30514">
    <property type="entry name" value="GLUCOKINASE"/>
    <property type="match status" value="1"/>
</dbReference>
<dbReference type="Pfam" id="PF01418">
    <property type="entry name" value="HTH_6"/>
    <property type="match status" value="1"/>
</dbReference>
<dbReference type="HOGENOM" id="CLU_055769_0_4_9"/>
<dbReference type="InterPro" id="IPR036388">
    <property type="entry name" value="WH-like_DNA-bd_sf"/>
</dbReference>
<dbReference type="InterPro" id="IPR046348">
    <property type="entry name" value="SIS_dom_sf"/>
</dbReference>
<dbReference type="OrthoDB" id="370421at2"/>
<evidence type="ECO:0000259" key="4">
    <source>
        <dbReference type="PROSITE" id="PS51071"/>
    </source>
</evidence>
<dbReference type="PANTHER" id="PTHR30514:SF10">
    <property type="entry name" value="MURR_RPIR FAMILY TRANSCRIPTIONAL REGULATOR"/>
    <property type="match status" value="1"/>
</dbReference>
<dbReference type="RefSeq" id="WP_003549941.1">
    <property type="nucleotide sequence ID" value="NC_006814.3"/>
</dbReference>
<dbReference type="BioCyc" id="LACI272621:G1G49-1670-MONOMER"/>
<dbReference type="SUPFAM" id="SSF53697">
    <property type="entry name" value="SIS domain"/>
    <property type="match status" value="1"/>
</dbReference>
<keyword evidence="2" id="KW-0238">DNA-binding</keyword>
<evidence type="ECO:0000313" key="7">
    <source>
        <dbReference type="Proteomes" id="UP000006381"/>
    </source>
</evidence>
<dbReference type="InterPro" id="IPR035472">
    <property type="entry name" value="RpiR-like_SIS"/>
</dbReference>
<dbReference type="AlphaFoldDB" id="Q5FIG0"/>
<protein>
    <submittedName>
        <fullName evidence="6">Transcriptional regulator</fullName>
    </submittedName>
</protein>
<dbReference type="Gene3D" id="1.10.10.10">
    <property type="entry name" value="Winged helix-like DNA-binding domain superfamily/Winged helix DNA-binding domain"/>
    <property type="match status" value="1"/>
</dbReference>
<dbReference type="EMBL" id="CP000033">
    <property type="protein sequence ID" value="AAV43514.1"/>
    <property type="molecule type" value="Genomic_DNA"/>
</dbReference>
<dbReference type="KEGG" id="lac:LBA1702"/>
<reference evidence="6 7" key="1">
    <citation type="journal article" date="2005" name="Proc. Natl. Acad. Sci. U.S.A.">
        <title>Complete genome sequence of the probiotic lactic acid bacterium Lactobacillus acidophilus NCFM.</title>
        <authorList>
            <person name="Altermann E."/>
            <person name="Russell W.M."/>
            <person name="Azcarate-Peril M.A."/>
            <person name="Barrangou R."/>
            <person name="Buck B.L."/>
            <person name="McAuliffe O."/>
            <person name="Souther N."/>
            <person name="Dobson A."/>
            <person name="Duong T."/>
            <person name="Callanan M."/>
            <person name="Lick S."/>
            <person name="Hamrick A."/>
            <person name="Cano R."/>
            <person name="Klaenhammer T.R."/>
        </authorList>
    </citation>
    <scope>NUCLEOTIDE SEQUENCE [LARGE SCALE GENOMIC DNA]</scope>
    <source>
        <strain evidence="7">ATCC 700396 / NCK56 / N2 / NCFM</strain>
    </source>
</reference>
<keyword evidence="7" id="KW-1185">Reference proteome</keyword>
<dbReference type="GO" id="GO:0003677">
    <property type="term" value="F:DNA binding"/>
    <property type="evidence" value="ECO:0007669"/>
    <property type="project" value="UniProtKB-KW"/>
</dbReference>
<dbReference type="eggNOG" id="COG1737">
    <property type="taxonomic scope" value="Bacteria"/>
</dbReference>
<dbReference type="PROSITE" id="PS51464">
    <property type="entry name" value="SIS"/>
    <property type="match status" value="1"/>
</dbReference>
<feature type="domain" description="HTH rpiR-type" evidence="4">
    <location>
        <begin position="2"/>
        <end position="78"/>
    </location>
</feature>
<dbReference type="GO" id="GO:0097367">
    <property type="term" value="F:carbohydrate derivative binding"/>
    <property type="evidence" value="ECO:0007669"/>
    <property type="project" value="InterPro"/>
</dbReference>
<evidence type="ECO:0000256" key="3">
    <source>
        <dbReference type="ARBA" id="ARBA00023163"/>
    </source>
</evidence>
<dbReference type="Gene3D" id="3.40.50.10490">
    <property type="entry name" value="Glucose-6-phosphate isomerase like protein, domain 1"/>
    <property type="match status" value="1"/>
</dbReference>
<dbReference type="PATRIC" id="fig|272621.13.peg.1622"/>
<evidence type="ECO:0000259" key="5">
    <source>
        <dbReference type="PROSITE" id="PS51464"/>
    </source>
</evidence>
<dbReference type="CDD" id="cd05013">
    <property type="entry name" value="SIS_RpiR"/>
    <property type="match status" value="1"/>
</dbReference>
<sequence>MQNIFSIIKGKKSQLPKKEQLLGDYIIANPENVISSSIQKLSKDTGISTATIVRFCREIGTNGFSDLKLQLVAAQSSVNNNDYHEFDAGEGIAAIKNTMAARFESAIEATQSGLNDNSVEKAVRKIYNSSSILVYGAGASGIVASDMYQKFMRVGKNINYISDLHVALAQLASFTSDDLLILISNDGKTTEVSDIQKVADKFGIPTLLLTANPRSFVAKKADLVLLTQDIGEPSIRSGATTSLISQMFVVDVLVFSYVSVHSDEVLKKLKRSNEATAIHKNSRK</sequence>
<dbReference type="InterPro" id="IPR001347">
    <property type="entry name" value="SIS_dom"/>
</dbReference>
<keyword evidence="3" id="KW-0804">Transcription</keyword>
<organism evidence="7">
    <name type="scientific">Lactobacillus acidophilus (strain ATCC 700396 / NCK56 / N2 / NCFM)</name>
    <dbReference type="NCBI Taxonomy" id="272621"/>
    <lineage>
        <taxon>Bacteria</taxon>
        <taxon>Bacillati</taxon>
        <taxon>Bacillota</taxon>
        <taxon>Bacilli</taxon>
        <taxon>Lactobacillales</taxon>
        <taxon>Lactobacillaceae</taxon>
        <taxon>Lactobacillus</taxon>
    </lineage>
</organism>
<dbReference type="InterPro" id="IPR009057">
    <property type="entry name" value="Homeodomain-like_sf"/>
</dbReference>
<dbReference type="InterPro" id="IPR047640">
    <property type="entry name" value="RpiR-like"/>
</dbReference>
<accession>Q5FIG0</accession>
<dbReference type="InterPro" id="IPR000281">
    <property type="entry name" value="HTH_RpiR"/>
</dbReference>
<evidence type="ECO:0000256" key="2">
    <source>
        <dbReference type="ARBA" id="ARBA00023125"/>
    </source>
</evidence>
<dbReference type="Pfam" id="PF01380">
    <property type="entry name" value="SIS"/>
    <property type="match status" value="1"/>
</dbReference>
<dbReference type="STRING" id="272621.LBA1702"/>
<feature type="domain" description="SIS" evidence="5">
    <location>
        <begin position="122"/>
        <end position="263"/>
    </location>
</feature>
<gene>
    <name evidence="6" type="primary">rpiR</name>
    <name evidence="6" type="ordered locus">LBA1702</name>
</gene>
<dbReference type="PROSITE" id="PS51071">
    <property type="entry name" value="HTH_RPIR"/>
    <property type="match status" value="1"/>
</dbReference>
<dbReference type="GO" id="GO:0003700">
    <property type="term" value="F:DNA-binding transcription factor activity"/>
    <property type="evidence" value="ECO:0007669"/>
    <property type="project" value="InterPro"/>
</dbReference>
<evidence type="ECO:0000256" key="1">
    <source>
        <dbReference type="ARBA" id="ARBA00023015"/>
    </source>
</evidence>
<dbReference type="Proteomes" id="UP000006381">
    <property type="component" value="Chromosome"/>
</dbReference>
<evidence type="ECO:0000313" key="6">
    <source>
        <dbReference type="EMBL" id="AAV43514.1"/>
    </source>
</evidence>
<dbReference type="GO" id="GO:1901135">
    <property type="term" value="P:carbohydrate derivative metabolic process"/>
    <property type="evidence" value="ECO:0007669"/>
    <property type="project" value="InterPro"/>
</dbReference>
<proteinExistence type="predicted"/>
<keyword evidence="1" id="KW-0805">Transcription regulation</keyword>
<dbReference type="SUPFAM" id="SSF46689">
    <property type="entry name" value="Homeodomain-like"/>
    <property type="match status" value="1"/>
</dbReference>
<dbReference type="DNASU" id="3251525"/>
<dbReference type="GeneID" id="93289233"/>
<name>Q5FIG0_LACAC</name>